<dbReference type="InterPro" id="IPR011459">
    <property type="entry name" value="DUF1565"/>
</dbReference>
<dbReference type="InterPro" id="IPR011050">
    <property type="entry name" value="Pectin_lyase_fold/virulence"/>
</dbReference>
<feature type="chain" id="PRO_5046642226" evidence="3">
    <location>
        <begin position="31"/>
        <end position="783"/>
    </location>
</feature>
<accession>A0ABY1ID73</accession>
<feature type="signal peptide" evidence="3">
    <location>
        <begin position="1"/>
        <end position="30"/>
    </location>
</feature>
<dbReference type="InterPro" id="IPR039448">
    <property type="entry name" value="Beta_helix"/>
</dbReference>
<evidence type="ECO:0000256" key="3">
    <source>
        <dbReference type="SAM" id="SignalP"/>
    </source>
</evidence>
<keyword evidence="3" id="KW-0732">Signal</keyword>
<keyword evidence="2" id="KW-1133">Transmembrane helix</keyword>
<dbReference type="Pfam" id="PF13229">
    <property type="entry name" value="Beta_helix"/>
    <property type="match status" value="1"/>
</dbReference>
<feature type="region of interest" description="Disordered" evidence="1">
    <location>
        <begin position="678"/>
        <end position="709"/>
    </location>
</feature>
<evidence type="ECO:0000256" key="2">
    <source>
        <dbReference type="SAM" id="Phobius"/>
    </source>
</evidence>
<dbReference type="Gene3D" id="2.160.20.10">
    <property type="entry name" value="Single-stranded right-handed beta-helix, Pectin lyase-like"/>
    <property type="match status" value="2"/>
</dbReference>
<dbReference type="InterPro" id="IPR012334">
    <property type="entry name" value="Pectin_lyas_fold"/>
</dbReference>
<evidence type="ECO:0000313" key="6">
    <source>
        <dbReference type="EMBL" id="SHI99975.1"/>
    </source>
</evidence>
<feature type="transmembrane region" description="Helical" evidence="2">
    <location>
        <begin position="756"/>
        <end position="774"/>
    </location>
</feature>
<evidence type="ECO:0000256" key="1">
    <source>
        <dbReference type="SAM" id="MobiDB-lite"/>
    </source>
</evidence>
<evidence type="ECO:0000313" key="7">
    <source>
        <dbReference type="Proteomes" id="UP000184390"/>
    </source>
</evidence>
<gene>
    <name evidence="6" type="ORF">SAMN05216246_10895</name>
</gene>
<protein>
    <submittedName>
        <fullName evidence="6">Cell pole-organizing protein PopZ</fullName>
    </submittedName>
</protein>
<dbReference type="SUPFAM" id="SSF51126">
    <property type="entry name" value="Pectin lyase-like"/>
    <property type="match status" value="1"/>
</dbReference>
<evidence type="ECO:0000259" key="4">
    <source>
        <dbReference type="Pfam" id="PF07602"/>
    </source>
</evidence>
<evidence type="ECO:0000259" key="5">
    <source>
        <dbReference type="Pfam" id="PF13229"/>
    </source>
</evidence>
<keyword evidence="2" id="KW-0472">Membrane</keyword>
<sequence length="783" mass="81040">MMRRYRRFTALFAILFLGAAAPGLMAPAAAAQESVVHVSASSGSDSGDGSAAKPYKTLGAALKAASAGQVVELADGTYREGNIYVDKGVTIRAAAGATPVLSGAEVPTSWSAGGDGTWSTGHDMVRFCDVCTTNANPAVEGMAAHPEQVFVDGKPLTQVASRGEVNASSFYVDDPDPVTLKKSDNSYAGFNAKPHRGTAYVIGVDPAQHTVEVVQQHRALTLQGANTALSGIVIEKYSPLQRWDYNDPEIGVFTGGGAVVVSKGGQTIENNTFRYSAAGSALHLASAPNAKVTGNRFENNGGTAFNVNTSSGAVIEKNYWRGTNSAGFITTDCGAYCTIADTKVTHSENVRYAFNTVDNSASGKDASLPQNNESVQTAAIWFDEGVINSDIVGNHLINVPLGIIDEVSSHSTIASNIIDGAGTAIRVQGSDNSAVWNNTVSHALTSLVVREDNRSKGCNDRSADGTCTAVEAWSSKHGLSWDTKNTVVANNIFSSEQTQGAPDDPWRYASMVNVDGDANRHAPGAVYANEMISSIDHNAYYRPQGGDYNFLHWWQYGTSSMNEAFYSQDLKTFTSNKGVTTGGKESHSLDLRGNPDANPLFTKEADGANWKASDFRLKSGSPASGAGEALPAAIAQKLGVDAGTAVNMGALVNAAWNGEQPAAQAPAANANAAAQPAAPVAEAQAPSAAPTTEAAAAPQAPAAAPTTEAAAAAAPAAPAGSAAQASSAKMTSAAGAQAAEARAEIAKDVKPKARTVMVGGALASLLASILGPFLRRWFLSMRA</sequence>
<dbReference type="RefSeq" id="WP_073453272.1">
    <property type="nucleotide sequence ID" value="NZ_FQYL01000008.1"/>
</dbReference>
<proteinExistence type="predicted"/>
<name>A0ABY1ID73_9ACTO</name>
<keyword evidence="2" id="KW-0812">Transmembrane</keyword>
<comment type="caution">
    <text evidence="6">The sequence shown here is derived from an EMBL/GenBank/DDBJ whole genome shotgun (WGS) entry which is preliminary data.</text>
</comment>
<organism evidence="6 7">
    <name type="scientific">Actinomyces denticolens</name>
    <dbReference type="NCBI Taxonomy" id="52767"/>
    <lineage>
        <taxon>Bacteria</taxon>
        <taxon>Bacillati</taxon>
        <taxon>Actinomycetota</taxon>
        <taxon>Actinomycetes</taxon>
        <taxon>Actinomycetales</taxon>
        <taxon>Actinomycetaceae</taxon>
        <taxon>Actinomyces</taxon>
    </lineage>
</organism>
<dbReference type="EMBL" id="FQYL01000008">
    <property type="protein sequence ID" value="SHI99975.1"/>
    <property type="molecule type" value="Genomic_DNA"/>
</dbReference>
<keyword evidence="7" id="KW-1185">Reference proteome</keyword>
<feature type="domain" description="DUF1565" evidence="4">
    <location>
        <begin position="42"/>
        <end position="80"/>
    </location>
</feature>
<dbReference type="Proteomes" id="UP000184390">
    <property type="component" value="Unassembled WGS sequence"/>
</dbReference>
<feature type="domain" description="Right handed beta helix" evidence="5">
    <location>
        <begin position="259"/>
        <end position="353"/>
    </location>
</feature>
<dbReference type="InterPro" id="IPR006626">
    <property type="entry name" value="PbH1"/>
</dbReference>
<dbReference type="SMART" id="SM00710">
    <property type="entry name" value="PbH1"/>
    <property type="match status" value="6"/>
</dbReference>
<dbReference type="Pfam" id="PF07602">
    <property type="entry name" value="DUF1565"/>
    <property type="match status" value="1"/>
</dbReference>
<reference evidence="6 7" key="1">
    <citation type="submission" date="2016-11" db="EMBL/GenBank/DDBJ databases">
        <authorList>
            <person name="Varghese N."/>
            <person name="Submissions S."/>
        </authorList>
    </citation>
    <scope>NUCLEOTIDE SEQUENCE [LARGE SCALE GENOMIC DNA]</scope>
    <source>
        <strain evidence="6 7">PA</strain>
    </source>
</reference>